<comment type="similarity">
    <text evidence="2">Belongs to the acetate uptake transporter (AceTr) (TC 2.A.96) family.</text>
</comment>
<proteinExistence type="inferred from homology"/>
<protein>
    <recommendedName>
        <fullName evidence="9">GPR1/FUN34/yaaH family protein</fullName>
    </recommendedName>
</protein>
<feature type="transmembrane region" description="Helical" evidence="6">
    <location>
        <begin position="108"/>
        <end position="128"/>
    </location>
</feature>
<dbReference type="HOGENOM" id="CLU_1364580_0_0_7"/>
<dbReference type="Pfam" id="PF01184">
    <property type="entry name" value="Gpr1_Fun34_YaaH"/>
    <property type="match status" value="1"/>
</dbReference>
<reference evidence="7 8" key="1">
    <citation type="journal article" date="2015" name="Genome Announc.">
        <title>Genomes of Geoalkalibacter ferrihydriticus Z-0531T and Geoalkalibacter subterraneus Red1T, Two Haloalkaliphilic Metal-Reducing Deltaproteobacteria.</title>
        <authorList>
            <person name="Badalamenti J.P."/>
            <person name="Krajmalnik-Brown R."/>
            <person name="Torres C.I."/>
            <person name="Bond D.R."/>
        </authorList>
    </citation>
    <scope>NUCLEOTIDE SEQUENCE [LARGE SCALE GENOMIC DNA]</scope>
    <source>
        <strain evidence="7 8">Red1</strain>
    </source>
</reference>
<sequence>MMTQTQTQKTHISGLDRLTVPQSPSGFLTLGMCAVLLGLQQAGWMDFPYLVSAVFLYGGSCQALTGLNEWRRGNAFGAVSLTSCGLMWLSLLPVLILPQAGLGKVPEISASAPYLLMWGMFCLILGYGSFSSHKLTGIIFMATSLLIVLTAANLAWPHPQLSQLTCAAGLACGALSVFRGLALIRKYAREKSAQHYQAAR</sequence>
<feature type="transmembrane region" description="Helical" evidence="6">
    <location>
        <begin position="75"/>
        <end position="96"/>
    </location>
</feature>
<dbReference type="KEGG" id="gsb:GSUB_03890"/>
<keyword evidence="8" id="KW-1185">Reference proteome</keyword>
<dbReference type="InterPro" id="IPR000791">
    <property type="entry name" value="Gpr1/Fun34/SatP-like"/>
</dbReference>
<evidence type="ECO:0000256" key="2">
    <source>
        <dbReference type="ARBA" id="ARBA00005587"/>
    </source>
</evidence>
<evidence type="ECO:0008006" key="9">
    <source>
        <dbReference type="Google" id="ProtNLM"/>
    </source>
</evidence>
<dbReference type="InterPro" id="IPR047623">
    <property type="entry name" value="SatP"/>
</dbReference>
<dbReference type="Proteomes" id="UP000035036">
    <property type="component" value="Chromosome"/>
</dbReference>
<dbReference type="NCBIfam" id="NF038013">
    <property type="entry name" value="AceTr_1"/>
    <property type="match status" value="1"/>
</dbReference>
<accession>A0A0B5FMJ3</accession>
<evidence type="ECO:0000256" key="6">
    <source>
        <dbReference type="SAM" id="Phobius"/>
    </source>
</evidence>
<evidence type="ECO:0000256" key="5">
    <source>
        <dbReference type="ARBA" id="ARBA00023136"/>
    </source>
</evidence>
<keyword evidence="4 6" id="KW-1133">Transmembrane helix</keyword>
<evidence type="ECO:0000313" key="7">
    <source>
        <dbReference type="EMBL" id="AJF05874.1"/>
    </source>
</evidence>
<feature type="transmembrane region" description="Helical" evidence="6">
    <location>
        <begin position="162"/>
        <end position="184"/>
    </location>
</feature>
<dbReference type="EMBL" id="CP010311">
    <property type="protein sequence ID" value="AJF05874.1"/>
    <property type="molecule type" value="Genomic_DNA"/>
</dbReference>
<dbReference type="PANTHER" id="PTHR30178:SF3">
    <property type="entry name" value="SUCCINATE-ACETATE_PROTON SYMPORTER SATP"/>
    <property type="match status" value="1"/>
</dbReference>
<keyword evidence="3 6" id="KW-0812">Transmembrane</keyword>
<keyword evidence="5 6" id="KW-0472">Membrane</keyword>
<dbReference type="PANTHER" id="PTHR30178">
    <property type="entry name" value="INNER MEMBRANE PROTEIN YAAH"/>
    <property type="match status" value="1"/>
</dbReference>
<organism evidence="7 8">
    <name type="scientific">Geoalkalibacter subterraneus</name>
    <dbReference type="NCBI Taxonomy" id="483547"/>
    <lineage>
        <taxon>Bacteria</taxon>
        <taxon>Pseudomonadati</taxon>
        <taxon>Thermodesulfobacteriota</taxon>
        <taxon>Desulfuromonadia</taxon>
        <taxon>Desulfuromonadales</taxon>
        <taxon>Geoalkalibacteraceae</taxon>
        <taxon>Geoalkalibacter</taxon>
    </lineage>
</organism>
<evidence type="ECO:0000256" key="4">
    <source>
        <dbReference type="ARBA" id="ARBA00022989"/>
    </source>
</evidence>
<evidence type="ECO:0000256" key="1">
    <source>
        <dbReference type="ARBA" id="ARBA00004141"/>
    </source>
</evidence>
<dbReference type="GO" id="GO:0005886">
    <property type="term" value="C:plasma membrane"/>
    <property type="evidence" value="ECO:0007669"/>
    <property type="project" value="TreeGrafter"/>
</dbReference>
<evidence type="ECO:0000256" key="3">
    <source>
        <dbReference type="ARBA" id="ARBA00022692"/>
    </source>
</evidence>
<dbReference type="RefSeq" id="WP_040199277.1">
    <property type="nucleotide sequence ID" value="NZ_CP010311.1"/>
</dbReference>
<dbReference type="GO" id="GO:0015360">
    <property type="term" value="F:acetate:proton symporter activity"/>
    <property type="evidence" value="ECO:0007669"/>
    <property type="project" value="TreeGrafter"/>
</dbReference>
<gene>
    <name evidence="7" type="ORF">GSUB_03890</name>
</gene>
<evidence type="ECO:0000313" key="8">
    <source>
        <dbReference type="Proteomes" id="UP000035036"/>
    </source>
</evidence>
<dbReference type="OrthoDB" id="9787939at2"/>
<name>A0A0B5FMJ3_9BACT</name>
<dbReference type="GO" id="GO:0071422">
    <property type="term" value="P:succinate transmembrane transport"/>
    <property type="evidence" value="ECO:0007669"/>
    <property type="project" value="TreeGrafter"/>
</dbReference>
<comment type="subcellular location">
    <subcellularLocation>
        <location evidence="1">Membrane</location>
        <topology evidence="1">Multi-pass membrane protein</topology>
    </subcellularLocation>
</comment>
<dbReference type="AlphaFoldDB" id="A0A0B5FMJ3"/>
<feature type="transmembrane region" description="Helical" evidence="6">
    <location>
        <begin position="135"/>
        <end position="156"/>
    </location>
</feature>